<reference evidence="2 3" key="1">
    <citation type="submission" date="2014-10" db="EMBL/GenBank/DDBJ databases">
        <title>Genome sequencing of Vitellibacter vladivostokensis KMM 3516.</title>
        <authorList>
            <person name="Thevarajoo S."/>
            <person name="Selvaratnam C."/>
            <person name="Goh K.M."/>
            <person name="Chong C.S."/>
        </authorList>
    </citation>
    <scope>NUCLEOTIDE SEQUENCE [LARGE SCALE GENOMIC DNA]</scope>
    <source>
        <strain evidence="2 3">KMM 3516</strain>
    </source>
</reference>
<keyword evidence="1" id="KW-0472">Membrane</keyword>
<evidence type="ECO:0000313" key="2">
    <source>
        <dbReference type="EMBL" id="KJJ37778.1"/>
    </source>
</evidence>
<feature type="transmembrane region" description="Helical" evidence="1">
    <location>
        <begin position="21"/>
        <end position="43"/>
    </location>
</feature>
<evidence type="ECO:0000313" key="3">
    <source>
        <dbReference type="Proteomes" id="UP000033497"/>
    </source>
</evidence>
<comment type="caution">
    <text evidence="2">The sequence shown here is derived from an EMBL/GenBank/DDBJ whole genome shotgun (WGS) entry which is preliminary data.</text>
</comment>
<keyword evidence="3" id="KW-1185">Reference proteome</keyword>
<evidence type="ECO:0000256" key="1">
    <source>
        <dbReference type="SAM" id="Phobius"/>
    </source>
</evidence>
<protein>
    <submittedName>
        <fullName evidence="2">Uncharacterized protein</fullName>
    </submittedName>
</protein>
<keyword evidence="1" id="KW-1133">Transmembrane helix</keyword>
<dbReference type="EMBL" id="JSVU01000008">
    <property type="protein sequence ID" value="KJJ37778.1"/>
    <property type="molecule type" value="Genomic_DNA"/>
</dbReference>
<organism evidence="2 3">
    <name type="scientific">Aequorivita vladivostokensis</name>
    <dbReference type="NCBI Taxonomy" id="171194"/>
    <lineage>
        <taxon>Bacteria</taxon>
        <taxon>Pseudomonadati</taxon>
        <taxon>Bacteroidota</taxon>
        <taxon>Flavobacteriia</taxon>
        <taxon>Flavobacteriales</taxon>
        <taxon>Flavobacteriaceae</taxon>
        <taxon>Aequorivita</taxon>
    </lineage>
</organism>
<accession>A0ABR5DG80</accession>
<sequence>MKDTFEKLEIPNYKHQIPKHFFLEFGIWNLGFGAFCFLEFGIWNLVLFVFWNLEFGIWCFFIIWVLGFALFLKYICNSLK</sequence>
<dbReference type="Proteomes" id="UP000033497">
    <property type="component" value="Unassembled WGS sequence"/>
</dbReference>
<proteinExistence type="predicted"/>
<gene>
    <name evidence="2" type="ORF">MB09_12090</name>
</gene>
<keyword evidence="1" id="KW-0812">Transmembrane</keyword>
<name>A0ABR5DG80_9FLAO</name>
<feature type="transmembrane region" description="Helical" evidence="1">
    <location>
        <begin position="55"/>
        <end position="76"/>
    </location>
</feature>